<name>A0ABQ5BFU8_9ASTR</name>
<evidence type="ECO:0000256" key="1">
    <source>
        <dbReference type="SAM" id="MobiDB-lite"/>
    </source>
</evidence>
<accession>A0ABQ5BFU8</accession>
<proteinExistence type="predicted"/>
<protein>
    <submittedName>
        <fullName evidence="2">Uncharacterized protein</fullName>
    </submittedName>
</protein>
<feature type="region of interest" description="Disordered" evidence="1">
    <location>
        <begin position="1"/>
        <end position="45"/>
    </location>
</feature>
<feature type="compositionally biased region" description="Basic and acidic residues" evidence="1">
    <location>
        <begin position="33"/>
        <end position="45"/>
    </location>
</feature>
<organism evidence="2 3">
    <name type="scientific">Tanacetum coccineum</name>
    <dbReference type="NCBI Taxonomy" id="301880"/>
    <lineage>
        <taxon>Eukaryota</taxon>
        <taxon>Viridiplantae</taxon>
        <taxon>Streptophyta</taxon>
        <taxon>Embryophyta</taxon>
        <taxon>Tracheophyta</taxon>
        <taxon>Spermatophyta</taxon>
        <taxon>Magnoliopsida</taxon>
        <taxon>eudicotyledons</taxon>
        <taxon>Gunneridae</taxon>
        <taxon>Pentapetalae</taxon>
        <taxon>asterids</taxon>
        <taxon>campanulids</taxon>
        <taxon>Asterales</taxon>
        <taxon>Asteraceae</taxon>
        <taxon>Asteroideae</taxon>
        <taxon>Anthemideae</taxon>
        <taxon>Anthemidinae</taxon>
        <taxon>Tanacetum</taxon>
    </lineage>
</organism>
<reference evidence="2" key="2">
    <citation type="submission" date="2022-01" db="EMBL/GenBank/DDBJ databases">
        <authorList>
            <person name="Yamashiro T."/>
            <person name="Shiraishi A."/>
            <person name="Satake H."/>
            <person name="Nakayama K."/>
        </authorList>
    </citation>
    <scope>NUCLEOTIDE SEQUENCE</scope>
</reference>
<sequence length="233" mass="25855">MTDDEEINDEVLQGKEQVNDDENEEMLNAEVEGSGKGDAEVSDAAKADAEIIKEAKDDSKKAELPSTSSSLSISLGFGDQILKLSSDTSLIGTVKDTTDAEISSLLDFKIQYELRVAKLENDVSELKKIDHSAKALATLKSQVPMVVEQYLGSKIGDDLQRVLQRHTTDIIQKYSVKPAPESSKIQTLTINLKQESKKYALEILKIKKEQAEKQKMPKYTIKSTDKATLKEYD</sequence>
<reference evidence="2" key="1">
    <citation type="journal article" date="2022" name="Int. J. Mol. Sci.">
        <title>Draft Genome of Tanacetum Coccineum: Genomic Comparison of Closely Related Tanacetum-Family Plants.</title>
        <authorList>
            <person name="Yamashiro T."/>
            <person name="Shiraishi A."/>
            <person name="Nakayama K."/>
            <person name="Satake H."/>
        </authorList>
    </citation>
    <scope>NUCLEOTIDE SEQUENCE</scope>
</reference>
<comment type="caution">
    <text evidence="2">The sequence shown here is derived from an EMBL/GenBank/DDBJ whole genome shotgun (WGS) entry which is preliminary data.</text>
</comment>
<evidence type="ECO:0000313" key="2">
    <source>
        <dbReference type="EMBL" id="GJT12374.1"/>
    </source>
</evidence>
<dbReference type="Proteomes" id="UP001151760">
    <property type="component" value="Unassembled WGS sequence"/>
</dbReference>
<keyword evidence="3" id="KW-1185">Reference proteome</keyword>
<evidence type="ECO:0000313" key="3">
    <source>
        <dbReference type="Proteomes" id="UP001151760"/>
    </source>
</evidence>
<dbReference type="EMBL" id="BQNB010013143">
    <property type="protein sequence ID" value="GJT12374.1"/>
    <property type="molecule type" value="Genomic_DNA"/>
</dbReference>
<gene>
    <name evidence="2" type="ORF">Tco_0859416</name>
</gene>